<dbReference type="EMBL" id="CP042652">
    <property type="protein sequence ID" value="QKE29591.1"/>
    <property type="molecule type" value="Genomic_DNA"/>
</dbReference>
<gene>
    <name evidence="1" type="ORF">AACT_2502</name>
</gene>
<evidence type="ECO:0000313" key="1">
    <source>
        <dbReference type="EMBL" id="QKE29591.1"/>
    </source>
</evidence>
<reference evidence="1 2" key="1">
    <citation type="submission" date="2019-08" db="EMBL/GenBank/DDBJ databases">
        <title>Complete genome sequence of Arcobacter acticola.</title>
        <authorList>
            <person name="Miller W."/>
        </authorList>
    </citation>
    <scope>NUCLEOTIDE SEQUENCE [LARGE SCALE GENOMIC DNA]</scope>
    <source>
        <strain evidence="1 2">KCTC 52212</strain>
    </source>
</reference>
<name>A0A6M8EQY0_9BACT</name>
<dbReference type="KEGG" id="paco:AACT_2502"/>
<keyword evidence="2" id="KW-1185">Reference proteome</keyword>
<accession>A0A6M8EQY0</accession>
<proteinExistence type="predicted"/>
<sequence length="175" mass="21020">MFMKKMKQQNNQINPEIILSLEFRTKISEVQRKKLINWFKNQNIEVQILIFDEQKNQFFKLKNEGAHKNILSLASFLSAIKNFYDKEQLLKLKNKCQTLNEIESITKIEKIKLKKERPKQKLQLLLSMDSIIADLHNDGYSSREIEKIFFKKYRKKISHSYINSYIKLYVTNKEN</sequence>
<organism evidence="1 2">
    <name type="scientific">Arcobacter acticola</name>
    <dbReference type="NCBI Taxonomy" id="1849015"/>
    <lineage>
        <taxon>Bacteria</taxon>
        <taxon>Pseudomonadati</taxon>
        <taxon>Campylobacterota</taxon>
        <taxon>Epsilonproteobacteria</taxon>
        <taxon>Campylobacterales</taxon>
        <taxon>Arcobacteraceae</taxon>
        <taxon>Arcobacter</taxon>
    </lineage>
</organism>
<dbReference type="Proteomes" id="UP000503483">
    <property type="component" value="Chromosome"/>
</dbReference>
<dbReference type="AlphaFoldDB" id="A0A6M8EQY0"/>
<protein>
    <submittedName>
        <fullName evidence="1">Uncharacterized protein</fullName>
    </submittedName>
</protein>
<evidence type="ECO:0000313" key="2">
    <source>
        <dbReference type="Proteomes" id="UP000503483"/>
    </source>
</evidence>